<feature type="region of interest" description="Disordered" evidence="6">
    <location>
        <begin position="84"/>
        <end position="188"/>
    </location>
</feature>
<dbReference type="GO" id="GO:0033962">
    <property type="term" value="P:P-body assembly"/>
    <property type="evidence" value="ECO:0007669"/>
    <property type="project" value="TreeGrafter"/>
</dbReference>
<evidence type="ECO:0000256" key="3">
    <source>
        <dbReference type="ARBA" id="ARBA00022692"/>
    </source>
</evidence>
<evidence type="ECO:0000313" key="10">
    <source>
        <dbReference type="Proteomes" id="UP000218231"/>
    </source>
</evidence>
<proteinExistence type="inferred from homology"/>
<dbReference type="InterPro" id="IPR019334">
    <property type="entry name" value="TMEM170A/B/YPR153W-like"/>
</dbReference>
<gene>
    <name evidence="9" type="ORF">WR25_04212</name>
</gene>
<dbReference type="InterPro" id="IPR025609">
    <property type="entry name" value="Lsm14-like_N"/>
</dbReference>
<dbReference type="GO" id="GO:0000932">
    <property type="term" value="C:P-body"/>
    <property type="evidence" value="ECO:0007669"/>
    <property type="project" value="TreeGrafter"/>
</dbReference>
<sequence>MSASELVGAVVAIDCGGDEYYQGKLSQINASTKAVTLSSAFRNGVPLGKEITLDAYRIQDIKILKIPDQPGMLPIGKPINLGKKQEKYETPNIMPTKVQKFTRPKTQPSSSSRPVRQHPSPSSSSSDTTDESPPLHQPSKANIEWKPLFRSNNRHGEKPRHAQSYNYNGYHSAKESNRRGHVSSGDPKLDGVMRGSIRGRNAALCAPIDFDLEEEFDFAGNLQLFNKDDIDNEFYENVEKTKVSHNFGHDENIVNDPERCTSWVNAKKMDTSTTKPTPTFTPVSFEKTLDGFQLPVLSDQEKKQFLADATRLHGLTGMSSILADRVLQWTFDIAQRCRLDSNNVIIFASASTSKQLVEFLNVHFENRGCHPSIYGSTVENVNGLPQNAQMALILSDELPSEVWQWLLGREVHVVALDSAAAQIPSHRLHVLASGALSESLVSSPSQPRAGRTTFAMLAGMAPATPKIDTAVCDLRVPFNWFVGGTREHLSEAFASKLLMSVPKAAHLSLFSNETTSESFEFANLFTFEESSYGWFNISLAIFTWMALSYVMVYLCASLVCLVMTRKHPYSILLVLALLSMCLIGPLALGLTTSMILGFALSSTESPVSQWVTFLLGAIQTLLVILVSFSRILATL</sequence>
<comment type="similarity">
    <text evidence="2">Belongs to the TMEM170 family.</text>
</comment>
<dbReference type="STRING" id="2018661.A0A2A2K1D0"/>
<dbReference type="AlphaFoldDB" id="A0A2A2K1D0"/>
<keyword evidence="3 7" id="KW-0812">Transmembrane</keyword>
<reference evidence="9 10" key="1">
    <citation type="journal article" date="2017" name="Curr. Biol.">
        <title>Genome architecture and evolution of a unichromosomal asexual nematode.</title>
        <authorList>
            <person name="Fradin H."/>
            <person name="Zegar C."/>
            <person name="Gutwein M."/>
            <person name="Lucas J."/>
            <person name="Kovtun M."/>
            <person name="Corcoran D."/>
            <person name="Baugh L.R."/>
            <person name="Kiontke K."/>
            <person name="Gunsalus K."/>
            <person name="Fitch D.H."/>
            <person name="Piano F."/>
        </authorList>
    </citation>
    <scope>NUCLEOTIDE SEQUENCE [LARGE SCALE GENOMIC DNA]</scope>
    <source>
        <strain evidence="9">PF1309</strain>
    </source>
</reference>
<dbReference type="SMART" id="SM01271">
    <property type="entry name" value="LSM14"/>
    <property type="match status" value="1"/>
</dbReference>
<dbReference type="PROSITE" id="PS51512">
    <property type="entry name" value="DFDF"/>
    <property type="match status" value="1"/>
</dbReference>
<dbReference type="PANTHER" id="PTHR13612:SF0">
    <property type="entry name" value="ENHANCER OF MRNA-DECAPPING PROTEIN 3"/>
    <property type="match status" value="1"/>
</dbReference>
<protein>
    <recommendedName>
        <fullName evidence="8">DFDF domain-containing protein</fullName>
    </recommendedName>
</protein>
<keyword evidence="10" id="KW-1185">Reference proteome</keyword>
<feature type="transmembrane region" description="Helical" evidence="7">
    <location>
        <begin position="534"/>
        <end position="562"/>
    </location>
</feature>
<evidence type="ECO:0000256" key="5">
    <source>
        <dbReference type="ARBA" id="ARBA00023136"/>
    </source>
</evidence>
<dbReference type="EMBL" id="LIAE01009884">
    <property type="protein sequence ID" value="PAV67693.1"/>
    <property type="molecule type" value="Genomic_DNA"/>
</dbReference>
<accession>A0A2A2K1D0</accession>
<comment type="caution">
    <text evidence="9">The sequence shown here is derived from an EMBL/GenBank/DDBJ whole genome shotgun (WGS) entry which is preliminary data.</text>
</comment>
<feature type="domain" description="DFDF" evidence="8">
    <location>
        <begin position="204"/>
        <end position="240"/>
    </location>
</feature>
<dbReference type="Gene3D" id="2.30.30.100">
    <property type="match status" value="1"/>
</dbReference>
<evidence type="ECO:0000256" key="6">
    <source>
        <dbReference type="SAM" id="MobiDB-lite"/>
    </source>
</evidence>
<dbReference type="GO" id="GO:0003729">
    <property type="term" value="F:mRNA binding"/>
    <property type="evidence" value="ECO:0007669"/>
    <property type="project" value="TreeGrafter"/>
</dbReference>
<name>A0A2A2K1D0_9BILA</name>
<evidence type="ECO:0000256" key="4">
    <source>
        <dbReference type="ARBA" id="ARBA00022989"/>
    </source>
</evidence>
<feature type="compositionally biased region" description="Low complexity" evidence="6">
    <location>
        <begin position="107"/>
        <end position="134"/>
    </location>
</feature>
<dbReference type="GO" id="GO:0031087">
    <property type="term" value="P:deadenylation-independent decapping of nuclear-transcribed mRNA"/>
    <property type="evidence" value="ECO:0007669"/>
    <property type="project" value="TreeGrafter"/>
</dbReference>
<evidence type="ECO:0000256" key="7">
    <source>
        <dbReference type="SAM" id="Phobius"/>
    </source>
</evidence>
<evidence type="ECO:0000256" key="1">
    <source>
        <dbReference type="ARBA" id="ARBA00004141"/>
    </source>
</evidence>
<dbReference type="InterPro" id="IPR025762">
    <property type="entry name" value="DFDF"/>
</dbReference>
<dbReference type="OrthoDB" id="5822888at2759"/>
<dbReference type="Pfam" id="PF10190">
    <property type="entry name" value="Tmemb_170"/>
    <property type="match status" value="1"/>
</dbReference>
<keyword evidence="4 7" id="KW-1133">Transmembrane helix</keyword>
<evidence type="ECO:0000313" key="9">
    <source>
        <dbReference type="EMBL" id="PAV67693.1"/>
    </source>
</evidence>
<feature type="transmembrane region" description="Helical" evidence="7">
    <location>
        <begin position="610"/>
        <end position="633"/>
    </location>
</feature>
<evidence type="ECO:0000259" key="8">
    <source>
        <dbReference type="PROSITE" id="PS51512"/>
    </source>
</evidence>
<evidence type="ECO:0000256" key="2">
    <source>
        <dbReference type="ARBA" id="ARBA00006325"/>
    </source>
</evidence>
<feature type="transmembrane region" description="Helical" evidence="7">
    <location>
        <begin position="569"/>
        <end position="590"/>
    </location>
</feature>
<organism evidence="9 10">
    <name type="scientific">Diploscapter pachys</name>
    <dbReference type="NCBI Taxonomy" id="2018661"/>
    <lineage>
        <taxon>Eukaryota</taxon>
        <taxon>Metazoa</taxon>
        <taxon>Ecdysozoa</taxon>
        <taxon>Nematoda</taxon>
        <taxon>Chromadorea</taxon>
        <taxon>Rhabditida</taxon>
        <taxon>Rhabditina</taxon>
        <taxon>Rhabditomorpha</taxon>
        <taxon>Rhabditoidea</taxon>
        <taxon>Rhabditidae</taxon>
        <taxon>Diploscapter</taxon>
    </lineage>
</organism>
<dbReference type="GO" id="GO:0016020">
    <property type="term" value="C:membrane"/>
    <property type="evidence" value="ECO:0007669"/>
    <property type="project" value="UniProtKB-SubCell"/>
</dbReference>
<keyword evidence="5 7" id="KW-0472">Membrane</keyword>
<comment type="subcellular location">
    <subcellularLocation>
        <location evidence="1">Membrane</location>
        <topology evidence="1">Multi-pass membrane protein</topology>
    </subcellularLocation>
</comment>
<dbReference type="PANTHER" id="PTHR13612">
    <property type="entry name" value="ENHANCER OF MRNA-DECAPPING PROTEIN 3"/>
    <property type="match status" value="1"/>
</dbReference>
<dbReference type="Proteomes" id="UP000218231">
    <property type="component" value="Unassembled WGS sequence"/>
</dbReference>